<protein>
    <recommendedName>
        <fullName evidence="3">Recombinase domain-containing protein</fullName>
    </recommendedName>
</protein>
<dbReference type="InterPro" id="IPR025827">
    <property type="entry name" value="Zn_ribbon_recom_dom"/>
</dbReference>
<dbReference type="Pfam" id="PF00239">
    <property type="entry name" value="Resolvase"/>
    <property type="match status" value="1"/>
</dbReference>
<organism evidence="4 5">
    <name type="scientific">Nostocoides veronense</name>
    <dbReference type="NCBI Taxonomy" id="330836"/>
    <lineage>
        <taxon>Bacteria</taxon>
        <taxon>Bacillati</taxon>
        <taxon>Actinomycetota</taxon>
        <taxon>Actinomycetes</taxon>
        <taxon>Micrococcales</taxon>
        <taxon>Intrasporangiaceae</taxon>
        <taxon>Nostocoides</taxon>
    </lineage>
</organism>
<dbReference type="InterPro" id="IPR036162">
    <property type="entry name" value="Resolvase-like_N_sf"/>
</dbReference>
<dbReference type="Pfam" id="PF13408">
    <property type="entry name" value="Zn_ribbon_recom"/>
    <property type="match status" value="1"/>
</dbReference>
<dbReference type="InterPro" id="IPR011109">
    <property type="entry name" value="DNA_bind_recombinase_dom"/>
</dbReference>
<dbReference type="InterPro" id="IPR050639">
    <property type="entry name" value="SSR_resolvase"/>
</dbReference>
<sequence>MSDQLDRCRAYAVDHGWEIVGEFTDDGRSGLLDRHKRPGLDAALTAMESADVLVTLWTSRLSREERQRAELLDFLDALRVDWHAVADGGRVDRSTYTGYITYGINTLLDVAHSKRVRENWHRVHERRLAAGLPKTSSPRFGYRVVDGTYVVDTAEGEVVRDLYRRYTRGEGFTPLVTWLNESGWHVAGSGGPWTVRTLSRFMESGFAAGFISREDEFRHLRGAHDPLISEADWMAYRAERGDRSRMARKSSGASARWWLAGLVKCAHCGSSLYVDSFTRDASSALCTGHRGNPASCPGVTILRRYVEDAVGMWLGGHLDQLDALAGLESGQTANAAAMAYQAAVAARDKIADGLANLEVSKALGDMAPVVYQRARKTLDAKLADADSAVKVAAAAMAQPDTDPDAVRRGLETGWTPDETAALRGVLARVEVGPDTVTIFPVTGDPVVRERASLAPRCNVTGCGRVHYTRGLCKSHTMLARNRGGEELFAALVRRAEETVLTVEDVDALLAQSNRVSVET</sequence>
<proteinExistence type="predicted"/>
<dbReference type="PROSITE" id="PS51737">
    <property type="entry name" value="RECOMBINASE_DNA_BIND"/>
    <property type="match status" value="1"/>
</dbReference>
<keyword evidence="2" id="KW-0233">DNA recombination</keyword>
<dbReference type="InterPro" id="IPR038109">
    <property type="entry name" value="DNA_bind_recomb_sf"/>
</dbReference>
<reference evidence="5" key="1">
    <citation type="journal article" date="2019" name="Int. J. Syst. Evol. Microbiol.">
        <title>The Global Catalogue of Microorganisms (GCM) 10K type strain sequencing project: providing services to taxonomists for standard genome sequencing and annotation.</title>
        <authorList>
            <consortium name="The Broad Institute Genomics Platform"/>
            <consortium name="The Broad Institute Genome Sequencing Center for Infectious Disease"/>
            <person name="Wu L."/>
            <person name="Ma J."/>
        </authorList>
    </citation>
    <scope>NUCLEOTIDE SEQUENCE [LARGE SCALE GENOMIC DNA]</scope>
    <source>
        <strain evidence="5">JCM 15592</strain>
    </source>
</reference>
<dbReference type="Gene3D" id="3.90.1750.20">
    <property type="entry name" value="Putative Large Serine Recombinase, Chain B, Domain 2"/>
    <property type="match status" value="1"/>
</dbReference>
<feature type="domain" description="Recombinase" evidence="3">
    <location>
        <begin position="139"/>
        <end position="247"/>
    </location>
</feature>
<dbReference type="Pfam" id="PF07508">
    <property type="entry name" value="Recombinase"/>
    <property type="match status" value="1"/>
</dbReference>
<keyword evidence="1" id="KW-0238">DNA-binding</keyword>
<dbReference type="PANTHER" id="PTHR30461">
    <property type="entry name" value="DNA-INVERTASE FROM LAMBDOID PROPHAGE"/>
    <property type="match status" value="1"/>
</dbReference>
<gene>
    <name evidence="4" type="ORF">GCM10009811_04670</name>
</gene>
<accession>A0ABP4XK37</accession>
<evidence type="ECO:0000313" key="4">
    <source>
        <dbReference type="EMBL" id="GAA1782213.1"/>
    </source>
</evidence>
<evidence type="ECO:0000256" key="1">
    <source>
        <dbReference type="ARBA" id="ARBA00023125"/>
    </source>
</evidence>
<dbReference type="PANTHER" id="PTHR30461:SF2">
    <property type="entry name" value="SERINE RECOMBINASE PINE-RELATED"/>
    <property type="match status" value="1"/>
</dbReference>
<evidence type="ECO:0000259" key="3">
    <source>
        <dbReference type="PROSITE" id="PS51737"/>
    </source>
</evidence>
<evidence type="ECO:0000313" key="5">
    <source>
        <dbReference type="Proteomes" id="UP001499938"/>
    </source>
</evidence>
<dbReference type="CDD" id="cd00338">
    <property type="entry name" value="Ser_Recombinase"/>
    <property type="match status" value="1"/>
</dbReference>
<name>A0ABP4XK37_9MICO</name>
<dbReference type="SUPFAM" id="SSF53041">
    <property type="entry name" value="Resolvase-like"/>
    <property type="match status" value="1"/>
</dbReference>
<dbReference type="EMBL" id="BAAAPO010000007">
    <property type="protein sequence ID" value="GAA1782213.1"/>
    <property type="molecule type" value="Genomic_DNA"/>
</dbReference>
<dbReference type="Proteomes" id="UP001499938">
    <property type="component" value="Unassembled WGS sequence"/>
</dbReference>
<dbReference type="Gene3D" id="3.40.50.1390">
    <property type="entry name" value="Resolvase, N-terminal catalytic domain"/>
    <property type="match status" value="1"/>
</dbReference>
<keyword evidence="5" id="KW-1185">Reference proteome</keyword>
<dbReference type="SMART" id="SM00857">
    <property type="entry name" value="Resolvase"/>
    <property type="match status" value="1"/>
</dbReference>
<dbReference type="InterPro" id="IPR006119">
    <property type="entry name" value="Resolv_N"/>
</dbReference>
<comment type="caution">
    <text evidence="4">The sequence shown here is derived from an EMBL/GenBank/DDBJ whole genome shotgun (WGS) entry which is preliminary data.</text>
</comment>
<evidence type="ECO:0000256" key="2">
    <source>
        <dbReference type="ARBA" id="ARBA00023172"/>
    </source>
</evidence>